<sequence>MKFRHIFSALIVGVTLTAPISAVAALPSSVDGKPLPSLAPMLEKVTPAVVNISVAGTHTQRQRIPEIFRHFGAPSESVRERPFKGLGSGVIIDADKGYVITNHHVINNADEITVTLTDGRSFDAKKIGSDEGTDVALLQIEADDLTAIKLGNSDDLRVGDFAVAIGNPFGLGQTVTSGIIGALARSSLNIENYENFIQTDAAINSGNSGGALVNLNGRLIGINTAIYGPNGGNVGIGFAIPINMANNIIDQLLEHGKVQRGVLGITGRDLNSEVAKAMDLDVQKGAFVNQVFADTAAADAGIEAGDVITEINGKPVNSFGQLRAQIGTMGAGSKVKLGLLRDGSKKTVTVTLGGSDEQTASAQDIDKRLLGAKLETTKEYKGGIAIVELEPGSPAARVGLKKDDVIIGINKQRVKTISDLQDILDDAKGTIALNLVRDGTQIYLFMR</sequence>
<evidence type="ECO:0000256" key="4">
    <source>
        <dbReference type="ARBA" id="ARBA00022729"/>
    </source>
</evidence>
<dbReference type="CDD" id="cd10839">
    <property type="entry name" value="cpPDZ1_DegP-like"/>
    <property type="match status" value="1"/>
</dbReference>
<evidence type="ECO:0000256" key="11">
    <source>
        <dbReference type="SAM" id="SignalP"/>
    </source>
</evidence>
<accession>A0A8J2U6X3</accession>
<feature type="signal peptide" evidence="11">
    <location>
        <begin position="1"/>
        <end position="24"/>
    </location>
</feature>
<feature type="domain" description="PDZ" evidence="12">
    <location>
        <begin position="252"/>
        <end position="343"/>
    </location>
</feature>
<dbReference type="AlphaFoldDB" id="A0A8J2U6X3"/>
<dbReference type="Gene3D" id="2.30.42.10">
    <property type="match status" value="2"/>
</dbReference>
<comment type="subcellular location">
    <subcellularLocation>
        <location evidence="1">Periplasm</location>
    </subcellularLocation>
</comment>
<evidence type="ECO:0000256" key="5">
    <source>
        <dbReference type="ARBA" id="ARBA00022737"/>
    </source>
</evidence>
<dbReference type="InterPro" id="IPR009003">
    <property type="entry name" value="Peptidase_S1_PA"/>
</dbReference>
<evidence type="ECO:0000313" key="13">
    <source>
        <dbReference type="EMBL" id="GGA83251.1"/>
    </source>
</evidence>
<feature type="active site" description="Charge relay system" evidence="9">
    <location>
        <position position="104"/>
    </location>
</feature>
<dbReference type="FunFam" id="2.30.42.10:FF:000037">
    <property type="entry name" value="Periplasmic serine endoprotease DegP-like"/>
    <property type="match status" value="1"/>
</dbReference>
<dbReference type="Proteomes" id="UP000619743">
    <property type="component" value="Unassembled WGS sequence"/>
</dbReference>
<feature type="domain" description="PDZ" evidence="12">
    <location>
        <begin position="349"/>
        <end position="439"/>
    </location>
</feature>
<dbReference type="SUPFAM" id="SSF50156">
    <property type="entry name" value="PDZ domain-like"/>
    <property type="match status" value="2"/>
</dbReference>
<comment type="caution">
    <text evidence="13">The sequence shown here is derived from an EMBL/GenBank/DDBJ whole genome shotgun (WGS) entry which is preliminary data.</text>
</comment>
<evidence type="ECO:0000313" key="14">
    <source>
        <dbReference type="Proteomes" id="UP000619743"/>
    </source>
</evidence>
<dbReference type="NCBIfam" id="TIGR02037">
    <property type="entry name" value="degP_htrA_DO"/>
    <property type="match status" value="1"/>
</dbReference>
<comment type="similarity">
    <text evidence="2">Belongs to the peptidase S1C family.</text>
</comment>
<evidence type="ECO:0000256" key="9">
    <source>
        <dbReference type="PIRSR" id="PIRSR611782-1"/>
    </source>
</evidence>
<keyword evidence="14" id="KW-1185">Reference proteome</keyword>
<evidence type="ECO:0000256" key="6">
    <source>
        <dbReference type="ARBA" id="ARBA00022764"/>
    </source>
</evidence>
<dbReference type="Pfam" id="PF13180">
    <property type="entry name" value="PDZ_2"/>
    <property type="match status" value="1"/>
</dbReference>
<feature type="binding site" evidence="10">
    <location>
        <position position="134"/>
    </location>
    <ligand>
        <name>substrate</name>
    </ligand>
</feature>
<proteinExistence type="inferred from homology"/>
<keyword evidence="3" id="KW-0645">Protease</keyword>
<evidence type="ECO:0000256" key="7">
    <source>
        <dbReference type="ARBA" id="ARBA00022801"/>
    </source>
</evidence>
<dbReference type="GO" id="GO:0042597">
    <property type="term" value="C:periplasmic space"/>
    <property type="evidence" value="ECO:0007669"/>
    <property type="project" value="UniProtKB-SubCell"/>
</dbReference>
<dbReference type="FunFam" id="2.40.10.120:FF:000001">
    <property type="entry name" value="Periplasmic serine endoprotease DegP-like"/>
    <property type="match status" value="1"/>
</dbReference>
<protein>
    <submittedName>
        <fullName evidence="13">Serine endoprotease DegQ</fullName>
    </submittedName>
</protein>
<dbReference type="InterPro" id="IPR011782">
    <property type="entry name" value="Pept_S1C_Do"/>
</dbReference>
<gene>
    <name evidence="13" type="primary">degQ</name>
    <name evidence="13" type="ORF">GCM10011369_26560</name>
</gene>
<dbReference type="EMBL" id="BMDX01000014">
    <property type="protein sequence ID" value="GGA83251.1"/>
    <property type="molecule type" value="Genomic_DNA"/>
</dbReference>
<dbReference type="PANTHER" id="PTHR22939">
    <property type="entry name" value="SERINE PROTEASE FAMILY S1C HTRA-RELATED"/>
    <property type="match status" value="1"/>
</dbReference>
<dbReference type="PRINTS" id="PR00834">
    <property type="entry name" value="PROTEASES2C"/>
</dbReference>
<keyword evidence="8" id="KW-0720">Serine protease</keyword>
<feature type="binding site" evidence="10">
    <location>
        <begin position="206"/>
        <end position="208"/>
    </location>
    <ligand>
        <name>substrate</name>
    </ligand>
</feature>
<organism evidence="13 14">
    <name type="scientific">Neiella marina</name>
    <dbReference type="NCBI Taxonomy" id="508461"/>
    <lineage>
        <taxon>Bacteria</taxon>
        <taxon>Pseudomonadati</taxon>
        <taxon>Pseudomonadota</taxon>
        <taxon>Gammaproteobacteria</taxon>
        <taxon>Alteromonadales</taxon>
        <taxon>Echinimonadaceae</taxon>
        <taxon>Neiella</taxon>
    </lineage>
</organism>
<dbReference type="GO" id="GO:0004252">
    <property type="term" value="F:serine-type endopeptidase activity"/>
    <property type="evidence" value="ECO:0007669"/>
    <property type="project" value="InterPro"/>
</dbReference>
<feature type="binding site" evidence="10">
    <location>
        <begin position="263"/>
        <end position="267"/>
    </location>
    <ligand>
        <name>substrate</name>
    </ligand>
</feature>
<dbReference type="RefSeq" id="WP_087506291.1">
    <property type="nucleotide sequence ID" value="NZ_BMDX01000014.1"/>
</dbReference>
<dbReference type="InterPro" id="IPR036034">
    <property type="entry name" value="PDZ_sf"/>
</dbReference>
<keyword evidence="4 11" id="KW-0732">Signal</keyword>
<keyword evidence="5" id="KW-0677">Repeat</keyword>
<dbReference type="SUPFAM" id="SSF50494">
    <property type="entry name" value="Trypsin-like serine proteases"/>
    <property type="match status" value="1"/>
</dbReference>
<evidence type="ECO:0000259" key="12">
    <source>
        <dbReference type="PROSITE" id="PS50106"/>
    </source>
</evidence>
<feature type="binding site" evidence="10">
    <location>
        <position position="104"/>
    </location>
    <ligand>
        <name>substrate</name>
    </ligand>
</feature>
<dbReference type="Pfam" id="PF13365">
    <property type="entry name" value="Trypsin_2"/>
    <property type="match status" value="1"/>
</dbReference>
<name>A0A8J2U6X3_9GAMM</name>
<evidence type="ECO:0000256" key="2">
    <source>
        <dbReference type="ARBA" id="ARBA00010541"/>
    </source>
</evidence>
<dbReference type="PROSITE" id="PS50106">
    <property type="entry name" value="PDZ"/>
    <property type="match status" value="2"/>
</dbReference>
<reference evidence="14" key="1">
    <citation type="journal article" date="2019" name="Int. J. Syst. Evol. Microbiol.">
        <title>The Global Catalogue of Microorganisms (GCM) 10K type strain sequencing project: providing services to taxonomists for standard genome sequencing and annotation.</title>
        <authorList>
            <consortium name="The Broad Institute Genomics Platform"/>
            <consortium name="The Broad Institute Genome Sequencing Center for Infectious Disease"/>
            <person name="Wu L."/>
            <person name="Ma J."/>
        </authorList>
    </citation>
    <scope>NUCLEOTIDE SEQUENCE [LARGE SCALE GENOMIC DNA]</scope>
    <source>
        <strain evidence="14">CGMCC 1.10130</strain>
    </source>
</reference>
<evidence type="ECO:0000256" key="10">
    <source>
        <dbReference type="PIRSR" id="PIRSR611782-2"/>
    </source>
</evidence>
<dbReference type="Gene3D" id="2.40.10.120">
    <property type="match status" value="1"/>
</dbReference>
<keyword evidence="6" id="KW-0574">Periplasm</keyword>
<dbReference type="FunFam" id="2.40.10.10:FF:000001">
    <property type="entry name" value="Periplasmic serine protease DegS"/>
    <property type="match status" value="1"/>
</dbReference>
<dbReference type="InterPro" id="IPR001478">
    <property type="entry name" value="PDZ"/>
</dbReference>
<dbReference type="GO" id="GO:0006508">
    <property type="term" value="P:proteolysis"/>
    <property type="evidence" value="ECO:0007669"/>
    <property type="project" value="UniProtKB-KW"/>
</dbReference>
<evidence type="ECO:0000256" key="1">
    <source>
        <dbReference type="ARBA" id="ARBA00004418"/>
    </source>
</evidence>
<feature type="active site" description="Charge relay system" evidence="9">
    <location>
        <position position="208"/>
    </location>
</feature>
<keyword evidence="7" id="KW-0378">Hydrolase</keyword>
<dbReference type="PANTHER" id="PTHR22939:SF129">
    <property type="entry name" value="SERINE PROTEASE HTRA2, MITOCHONDRIAL"/>
    <property type="match status" value="1"/>
</dbReference>
<evidence type="ECO:0000256" key="3">
    <source>
        <dbReference type="ARBA" id="ARBA00022670"/>
    </source>
</evidence>
<evidence type="ECO:0000256" key="8">
    <source>
        <dbReference type="ARBA" id="ARBA00022825"/>
    </source>
</evidence>
<dbReference type="SMART" id="SM00228">
    <property type="entry name" value="PDZ"/>
    <property type="match status" value="2"/>
</dbReference>
<dbReference type="OrthoDB" id="9758917at2"/>
<dbReference type="InterPro" id="IPR001940">
    <property type="entry name" value="Peptidase_S1C"/>
</dbReference>
<feature type="chain" id="PRO_5039459331" evidence="11">
    <location>
        <begin position="25"/>
        <end position="447"/>
    </location>
</feature>
<dbReference type="InterPro" id="IPR041489">
    <property type="entry name" value="PDZ_6"/>
</dbReference>
<dbReference type="Pfam" id="PF17820">
    <property type="entry name" value="PDZ_6"/>
    <property type="match status" value="1"/>
</dbReference>
<feature type="active site" description="Charge relay system" evidence="9">
    <location>
        <position position="134"/>
    </location>
</feature>